<gene>
    <name evidence="2" type="ORF">DILT_LOCUS16229</name>
</gene>
<keyword evidence="3" id="KW-1185">Reference proteome</keyword>
<dbReference type="AlphaFoldDB" id="A0A3P7QVH1"/>
<protein>
    <submittedName>
        <fullName evidence="2">Uncharacterized protein</fullName>
    </submittedName>
</protein>
<evidence type="ECO:0000256" key="1">
    <source>
        <dbReference type="SAM" id="MobiDB-lite"/>
    </source>
</evidence>
<proteinExistence type="predicted"/>
<reference evidence="2 3" key="1">
    <citation type="submission" date="2018-11" db="EMBL/GenBank/DDBJ databases">
        <authorList>
            <consortium name="Pathogen Informatics"/>
        </authorList>
    </citation>
    <scope>NUCLEOTIDE SEQUENCE [LARGE SCALE GENOMIC DNA]</scope>
</reference>
<evidence type="ECO:0000313" key="3">
    <source>
        <dbReference type="Proteomes" id="UP000281553"/>
    </source>
</evidence>
<organism evidence="2 3">
    <name type="scientific">Dibothriocephalus latus</name>
    <name type="common">Fish tapeworm</name>
    <name type="synonym">Diphyllobothrium latum</name>
    <dbReference type="NCBI Taxonomy" id="60516"/>
    <lineage>
        <taxon>Eukaryota</taxon>
        <taxon>Metazoa</taxon>
        <taxon>Spiralia</taxon>
        <taxon>Lophotrochozoa</taxon>
        <taxon>Platyhelminthes</taxon>
        <taxon>Cestoda</taxon>
        <taxon>Eucestoda</taxon>
        <taxon>Diphyllobothriidea</taxon>
        <taxon>Diphyllobothriidae</taxon>
        <taxon>Dibothriocephalus</taxon>
    </lineage>
</organism>
<dbReference type="Proteomes" id="UP000281553">
    <property type="component" value="Unassembled WGS sequence"/>
</dbReference>
<sequence>MSQQPPSQRPKKSAINKKDFLVGREAESSPDPEPEDVFERSDDTLPTGDDDAEVAGGSPETGDGYLLLCRQLSDYAAEVRRTYKDLTDRLNRLELMFGRGIAHQRQLEALIRQQQITSPSATTIIRSNHVAEPLKTAADFRQPKFRLTDETFRKELVSNIFGD</sequence>
<feature type="region of interest" description="Disordered" evidence="1">
    <location>
        <begin position="1"/>
        <end position="63"/>
    </location>
</feature>
<name>A0A3P7QVH1_DIBLA</name>
<evidence type="ECO:0000313" key="2">
    <source>
        <dbReference type="EMBL" id="VDN33419.1"/>
    </source>
</evidence>
<dbReference type="EMBL" id="UYRU01083718">
    <property type="protein sequence ID" value="VDN33419.1"/>
    <property type="molecule type" value="Genomic_DNA"/>
</dbReference>
<accession>A0A3P7QVH1</accession>
<feature type="compositionally biased region" description="Basic and acidic residues" evidence="1">
    <location>
        <begin position="16"/>
        <end position="27"/>
    </location>
</feature>